<dbReference type="OrthoDB" id="6362633at2759"/>
<dbReference type="SMART" id="SM00382">
    <property type="entry name" value="AAA"/>
    <property type="match status" value="1"/>
</dbReference>
<dbReference type="EMBL" id="JAOQAZ010000015">
    <property type="protein sequence ID" value="KAJ4258981.1"/>
    <property type="molecule type" value="Genomic_DNA"/>
</dbReference>
<dbReference type="InterPro" id="IPR003593">
    <property type="entry name" value="AAA+_ATPase"/>
</dbReference>
<comment type="caution">
    <text evidence="2">The sequence shown here is derived from an EMBL/GenBank/DDBJ whole genome shotgun (WGS) entry which is preliminary data.</text>
</comment>
<evidence type="ECO:0000313" key="2">
    <source>
        <dbReference type="EMBL" id="KAJ4258981.1"/>
    </source>
</evidence>
<accession>A0A9W8RWY5</accession>
<dbReference type="InterPro" id="IPR027417">
    <property type="entry name" value="P-loop_NTPase"/>
</dbReference>
<dbReference type="PANTHER" id="PTHR10285">
    <property type="entry name" value="URIDINE KINASE"/>
    <property type="match status" value="1"/>
</dbReference>
<keyword evidence="3" id="KW-1185">Reference proteome</keyword>
<protein>
    <recommendedName>
        <fullName evidence="1">AAA+ ATPase domain-containing protein</fullName>
    </recommendedName>
</protein>
<sequence length="226" mass="24940">MDTVYQSLADRLQLQWAKKQAEGDSSRLLVALAGPPGSGKTTIARRVAKLVSASPNAPSIIVISADGFHFPLTTLRSWPNPAEALARRGAPWTFDGAAIAALARNLRNTDEAIVCPTFDHAIKDPVKDGLIVDRDTQICILEGNYLLSDEEPWKEIADLVDERWLIQVETELARNRVALRHIQAGIEDTMEAAYKRVDTNDMVNGEYVATRSQGRYDLLIASLEES</sequence>
<evidence type="ECO:0000259" key="1">
    <source>
        <dbReference type="SMART" id="SM00382"/>
    </source>
</evidence>
<dbReference type="SUPFAM" id="SSF52540">
    <property type="entry name" value="P-loop containing nucleoside triphosphate hydrolases"/>
    <property type="match status" value="1"/>
</dbReference>
<name>A0A9W8RWY5_9HYPO</name>
<dbReference type="AlphaFoldDB" id="A0A9W8RWY5"/>
<organism evidence="2 3">
    <name type="scientific">Fusarium torreyae</name>
    <dbReference type="NCBI Taxonomy" id="1237075"/>
    <lineage>
        <taxon>Eukaryota</taxon>
        <taxon>Fungi</taxon>
        <taxon>Dikarya</taxon>
        <taxon>Ascomycota</taxon>
        <taxon>Pezizomycotina</taxon>
        <taxon>Sordariomycetes</taxon>
        <taxon>Hypocreomycetidae</taxon>
        <taxon>Hypocreales</taxon>
        <taxon>Nectriaceae</taxon>
        <taxon>Fusarium</taxon>
    </lineage>
</organism>
<dbReference type="Proteomes" id="UP001152049">
    <property type="component" value="Unassembled WGS sequence"/>
</dbReference>
<dbReference type="Gene3D" id="3.40.50.300">
    <property type="entry name" value="P-loop containing nucleotide triphosphate hydrolases"/>
    <property type="match status" value="2"/>
</dbReference>
<gene>
    <name evidence="2" type="ORF">NW762_008069</name>
</gene>
<feature type="domain" description="AAA+ ATPase" evidence="1">
    <location>
        <begin position="26"/>
        <end position="170"/>
    </location>
</feature>
<reference evidence="2" key="1">
    <citation type="submission" date="2022-09" db="EMBL/GenBank/DDBJ databases">
        <title>Fusarium specimens isolated from Avocado Roots.</title>
        <authorList>
            <person name="Stajich J."/>
            <person name="Roper C."/>
            <person name="Heimlech-Rivalta G."/>
        </authorList>
    </citation>
    <scope>NUCLEOTIDE SEQUENCE</scope>
    <source>
        <strain evidence="2">CF00136</strain>
    </source>
</reference>
<proteinExistence type="predicted"/>
<evidence type="ECO:0000313" key="3">
    <source>
        <dbReference type="Proteomes" id="UP001152049"/>
    </source>
</evidence>